<evidence type="ECO:0000256" key="1">
    <source>
        <dbReference type="PROSITE-ProRule" id="PRU00023"/>
    </source>
</evidence>
<dbReference type="AlphaFoldDB" id="A0A1J4KVH7"/>
<dbReference type="InterPro" id="IPR002110">
    <property type="entry name" value="Ankyrin_rpt"/>
</dbReference>
<dbReference type="Gene3D" id="1.25.40.20">
    <property type="entry name" value="Ankyrin repeat-containing domain"/>
    <property type="match status" value="1"/>
</dbReference>
<name>A0A1J4KVH7_9EUKA</name>
<gene>
    <name evidence="3" type="ORF">TRFO_16069</name>
</gene>
<dbReference type="PROSITE" id="PS50088">
    <property type="entry name" value="ANK_REPEAT"/>
    <property type="match status" value="1"/>
</dbReference>
<proteinExistence type="predicted"/>
<dbReference type="Pfam" id="PF12796">
    <property type="entry name" value="Ank_2"/>
    <property type="match status" value="1"/>
</dbReference>
<protein>
    <recommendedName>
        <fullName evidence="2">DUF3447 domain-containing protein</fullName>
    </recommendedName>
</protein>
<dbReference type="PANTHER" id="PTHR24159:SF5">
    <property type="entry name" value="ANK_REP_REGION DOMAIN-CONTAINING PROTEIN"/>
    <property type="match status" value="1"/>
</dbReference>
<dbReference type="Proteomes" id="UP000179807">
    <property type="component" value="Unassembled WGS sequence"/>
</dbReference>
<feature type="domain" description="DUF3447" evidence="2">
    <location>
        <begin position="354"/>
        <end position="419"/>
    </location>
</feature>
<sequence length="714" mass="83823">MTLFLIYFIINQICFQKVTIYLNGYARTILRFPMLDMEFSLSDSPKESDGHIFVNDFYCLINRKLLIENSGRRDLDQIRGSGELRVTIPLFEENEQLLSDLLCGKKIVINSSNATFLFYASKCLSLKSLHDLTINYPLSHENWQEYFSSCEIFNFLIEAENRVKNLTSEDYEETKDFLRKNINSENVVLVVHLFLSFIVCPTKKIILELISDIMNEFKLIKYVHRFIYSYQTVGEGMFDYSGLYLNFFLRFYHEYILGHKRHNEIYEELFETNELFHAVRLDDLNFLKKKELHTLNYELKLNINVLDPANINFQLNLEHYGRIYLIEYAAFYGSIKCFKFLLLKNIMLPFSLPRYAVAGGNSEIIRLCVQNNLNFLHSCRSAIHFHHTEILKWLLEQKIADINYITLISCANYEFIASLLEKSKIDLCLLLQFFTSIDNNGLIDYFLDLNEYLVCRIPKFFNKIDNYPVILKTEKLVNRLHKYYPSQLSFYDQYIQNDDESFKEHFIYRFHKKKELIAYLKYACQFLDPKMLKCFENKVDFENNQNIPLSSSSKKETFSLTSLGISSIEDLLVMAIYRENIEMVQYLLDTFQLDVTKSDSTRHAFLSKNHEICCLIISHKTFDINQTYNLQYCEEGATALHFAAQNGMCDIAKILINKGVDINAITTMGSSALSISISNHYDDISSLLLSHPKIDLTTRLKVKFFSIFWDLHID</sequence>
<dbReference type="Pfam" id="PF11929">
    <property type="entry name" value="DUF3447"/>
    <property type="match status" value="1"/>
</dbReference>
<reference evidence="3" key="1">
    <citation type="submission" date="2016-10" db="EMBL/GenBank/DDBJ databases">
        <authorList>
            <person name="Benchimol M."/>
            <person name="Almeida L.G."/>
            <person name="Vasconcelos A.T."/>
            <person name="Perreira-Neves A."/>
            <person name="Rosa I.A."/>
            <person name="Tasca T."/>
            <person name="Bogo M.R."/>
            <person name="de Souza W."/>
        </authorList>
    </citation>
    <scope>NUCLEOTIDE SEQUENCE [LARGE SCALE GENOMIC DNA]</scope>
    <source>
        <strain evidence="3">K</strain>
    </source>
</reference>
<dbReference type="PANTHER" id="PTHR24159">
    <property type="match status" value="1"/>
</dbReference>
<dbReference type="OrthoDB" id="426293at2759"/>
<dbReference type="InterPro" id="IPR020683">
    <property type="entry name" value="DUF3447"/>
</dbReference>
<evidence type="ECO:0000313" key="3">
    <source>
        <dbReference type="EMBL" id="OHT13740.1"/>
    </source>
</evidence>
<dbReference type="SMART" id="SM00248">
    <property type="entry name" value="ANK"/>
    <property type="match status" value="5"/>
</dbReference>
<dbReference type="RefSeq" id="XP_068366876.1">
    <property type="nucleotide sequence ID" value="XM_068498757.1"/>
</dbReference>
<dbReference type="PROSITE" id="PS50297">
    <property type="entry name" value="ANK_REP_REGION"/>
    <property type="match status" value="1"/>
</dbReference>
<evidence type="ECO:0000259" key="2">
    <source>
        <dbReference type="Pfam" id="PF11929"/>
    </source>
</evidence>
<keyword evidence="4" id="KW-1185">Reference proteome</keyword>
<dbReference type="SUPFAM" id="SSF48403">
    <property type="entry name" value="Ankyrin repeat"/>
    <property type="match status" value="1"/>
</dbReference>
<feature type="repeat" description="ANK" evidence="1">
    <location>
        <begin position="635"/>
        <end position="667"/>
    </location>
</feature>
<accession>A0A1J4KVH7</accession>
<organism evidence="3 4">
    <name type="scientific">Tritrichomonas foetus</name>
    <dbReference type="NCBI Taxonomy" id="1144522"/>
    <lineage>
        <taxon>Eukaryota</taxon>
        <taxon>Metamonada</taxon>
        <taxon>Parabasalia</taxon>
        <taxon>Tritrichomonadida</taxon>
        <taxon>Tritrichomonadidae</taxon>
        <taxon>Tritrichomonas</taxon>
    </lineage>
</organism>
<keyword evidence="1" id="KW-0040">ANK repeat</keyword>
<dbReference type="VEuPathDB" id="TrichDB:TRFO_16069"/>
<dbReference type="InterPro" id="IPR036770">
    <property type="entry name" value="Ankyrin_rpt-contain_sf"/>
</dbReference>
<evidence type="ECO:0000313" key="4">
    <source>
        <dbReference type="Proteomes" id="UP000179807"/>
    </source>
</evidence>
<comment type="caution">
    <text evidence="3">The sequence shown here is derived from an EMBL/GenBank/DDBJ whole genome shotgun (WGS) entry which is preliminary data.</text>
</comment>
<dbReference type="GeneID" id="94833461"/>
<dbReference type="EMBL" id="MLAK01000485">
    <property type="protein sequence ID" value="OHT13740.1"/>
    <property type="molecule type" value="Genomic_DNA"/>
</dbReference>